<evidence type="ECO:0000313" key="2">
    <source>
        <dbReference type="Proteomes" id="UP000204463"/>
    </source>
</evidence>
<sequence length="68" mass="8217">MNEDKATQYTKAIQNRIVNFNMEIAWCNERRNDPYIEVELQTLRIRKMEAMEILNELEKIDKSVDNQK</sequence>
<keyword evidence="2" id="KW-1185">Reference proteome</keyword>
<reference evidence="2" key="1">
    <citation type="submission" date="2015-04" db="EMBL/GenBank/DDBJ databases">
        <authorList>
            <person name="Sun Y."/>
            <person name="Li J."/>
            <person name="Shi H."/>
            <person name="Su S."/>
            <person name="Zhang Z."/>
        </authorList>
    </citation>
    <scope>NUCLEOTIDE SEQUENCE [LARGE SCALE GENOMIC DNA]</scope>
</reference>
<dbReference type="GeneID" id="29123248"/>
<dbReference type="RefSeq" id="YP_009303742.1">
    <property type="nucleotide sequence ID" value="NC_031260.1"/>
</dbReference>
<accession>A0A139ZW03</accession>
<protein>
    <submittedName>
        <fullName evidence="1">Uncharacterized protein</fullName>
    </submittedName>
</protein>
<evidence type="ECO:0000313" key="1">
    <source>
        <dbReference type="EMBL" id="AKG94445.1"/>
    </source>
</evidence>
<organism evidence="1 2">
    <name type="scientific">Enterococcus phage Ec-ZZ2</name>
    <dbReference type="NCBI Taxonomy" id="1647400"/>
    <lineage>
        <taxon>Viruses</taxon>
        <taxon>Duplodnaviria</taxon>
        <taxon>Heunggongvirae</taxon>
        <taxon>Uroviricota</taxon>
        <taxon>Caudoviricetes</taxon>
        <taxon>Efquatrovirus</taxon>
        <taxon>Efquatrovirus EcZZ2</taxon>
    </lineage>
</organism>
<name>A0A139ZW03_9CAUD</name>
<dbReference type="Proteomes" id="UP000204463">
    <property type="component" value="Segment"/>
</dbReference>
<proteinExistence type="predicted"/>
<dbReference type="EMBL" id="KR131750">
    <property type="protein sequence ID" value="AKG94445.1"/>
    <property type="molecule type" value="Genomic_DNA"/>
</dbReference>
<dbReference type="KEGG" id="vg:29123248"/>
<gene>
    <name evidence="1" type="ORF">ZZ2_043</name>
</gene>